<evidence type="ECO:0000313" key="3">
    <source>
        <dbReference type="Proteomes" id="UP000809789"/>
    </source>
</evidence>
<feature type="compositionally biased region" description="Gly residues" evidence="1">
    <location>
        <begin position="224"/>
        <end position="233"/>
    </location>
</feature>
<evidence type="ECO:0000313" key="2">
    <source>
        <dbReference type="EMBL" id="KAG8626804.1"/>
    </source>
</evidence>
<proteinExistence type="predicted"/>
<gene>
    <name evidence="2" type="ORF">KVT40_005749</name>
</gene>
<evidence type="ECO:0000256" key="1">
    <source>
        <dbReference type="SAM" id="MobiDB-lite"/>
    </source>
</evidence>
<protein>
    <submittedName>
        <fullName evidence="2">Uncharacterized protein</fullName>
    </submittedName>
</protein>
<feature type="compositionally biased region" description="Polar residues" evidence="1">
    <location>
        <begin position="534"/>
        <end position="543"/>
    </location>
</feature>
<feature type="compositionally biased region" description="Gly residues" evidence="1">
    <location>
        <begin position="503"/>
        <end position="533"/>
    </location>
</feature>
<dbReference type="AlphaFoldDB" id="A0A8K0PIM8"/>
<feature type="compositionally biased region" description="Basic and acidic residues" evidence="1">
    <location>
        <begin position="182"/>
        <end position="194"/>
    </location>
</feature>
<sequence length="563" mass="60990">MPQLNGIKCHLELTPSNDTLPESSVTYGDQRVACIVRVPDNDAPFSIHLTTTTFVASGLAAFVFLDGQYQANRNKTRISVPVQTTQGGEMEHIDMRFRQKEEPIPHEKRMIGREWRFNKIKLAPAGSVPHLDPSFTANLGTIEVVVLRCEASGPLHPKSATDIGLDAASAYALPVTSLPTRGKSEAKGEHADKKSNHKKSQARKVVPKPATVKTATPAPSENGIFGGLGGLFDGAGDDPWANQNKEEHKHSRSKQGSHHNKAKGAWKPDDGEEIKYEDFVKNKNQQKASVLKSPSLGRAVPHQIPQQSSKTYWQAWNPKSKGYGDPNRHDNGIATHDAANRFVPRDPYVEPAYEQPEIYSDFARARGLYVQATTYKGARYVHPVARPLYFDTMEAPFAVFTFHYRGKAFFEAAKEKPRSKADSHAFEKLQAASSVRTPNVRKTVENWDDGNQQKVAAIQASVHHSKPSKISFSASSKKPTTRGSKADGGGGGQVDDAARGGDEQGGGGGGWGADQGGQGGWAAEQGGAGGWGGTQKNDWNQSKGDAGGGGWDGHKSSKQNANW</sequence>
<feature type="region of interest" description="Disordered" evidence="1">
    <location>
        <begin position="459"/>
        <end position="563"/>
    </location>
</feature>
<name>A0A8K0PIM8_9PEZI</name>
<accession>A0A8K0PIM8</accession>
<feature type="compositionally biased region" description="Basic residues" evidence="1">
    <location>
        <begin position="195"/>
        <end position="206"/>
    </location>
</feature>
<feature type="compositionally biased region" description="Basic residues" evidence="1">
    <location>
        <begin position="250"/>
        <end position="264"/>
    </location>
</feature>
<dbReference type="Proteomes" id="UP000809789">
    <property type="component" value="Unassembled WGS sequence"/>
</dbReference>
<feature type="compositionally biased region" description="Low complexity" evidence="1">
    <location>
        <begin position="468"/>
        <end position="478"/>
    </location>
</feature>
<organism evidence="2 3">
    <name type="scientific">Elsinoe batatas</name>
    <dbReference type="NCBI Taxonomy" id="2601811"/>
    <lineage>
        <taxon>Eukaryota</taxon>
        <taxon>Fungi</taxon>
        <taxon>Dikarya</taxon>
        <taxon>Ascomycota</taxon>
        <taxon>Pezizomycotina</taxon>
        <taxon>Dothideomycetes</taxon>
        <taxon>Dothideomycetidae</taxon>
        <taxon>Myriangiales</taxon>
        <taxon>Elsinoaceae</taxon>
        <taxon>Elsinoe</taxon>
    </lineage>
</organism>
<comment type="caution">
    <text evidence="2">The sequence shown here is derived from an EMBL/GenBank/DDBJ whole genome shotgun (WGS) entry which is preliminary data.</text>
</comment>
<reference evidence="2" key="1">
    <citation type="submission" date="2021-07" db="EMBL/GenBank/DDBJ databases">
        <title>Elsinoe batatas strain:CRI-CJ2 Genome sequencing and assembly.</title>
        <authorList>
            <person name="Huang L."/>
        </authorList>
    </citation>
    <scope>NUCLEOTIDE SEQUENCE</scope>
    <source>
        <strain evidence="2">CRI-CJ2</strain>
    </source>
</reference>
<dbReference type="OrthoDB" id="5423516at2759"/>
<dbReference type="EMBL" id="JAESVG020000006">
    <property type="protein sequence ID" value="KAG8626804.1"/>
    <property type="molecule type" value="Genomic_DNA"/>
</dbReference>
<keyword evidence="3" id="KW-1185">Reference proteome</keyword>
<feature type="region of interest" description="Disordered" evidence="1">
    <location>
        <begin position="179"/>
        <end position="270"/>
    </location>
</feature>